<reference evidence="9" key="1">
    <citation type="journal article" date="2014" name="Int. J. Syst. Evol. Microbiol.">
        <title>Complete genome sequence of Corynebacterium casei LMG S-19264T (=DSM 44701T), isolated from a smear-ripened cheese.</title>
        <authorList>
            <consortium name="US DOE Joint Genome Institute (JGI-PGF)"/>
            <person name="Walter F."/>
            <person name="Albersmeier A."/>
            <person name="Kalinowski J."/>
            <person name="Ruckert C."/>
        </authorList>
    </citation>
    <scope>NUCLEOTIDE SEQUENCE</scope>
    <source>
        <strain evidence="9">KCTC 32437</strain>
    </source>
</reference>
<name>A0A918SB79_9HYPH</name>
<feature type="transmembrane region" description="Helical" evidence="8">
    <location>
        <begin position="225"/>
        <end position="244"/>
    </location>
</feature>
<evidence type="ECO:0000256" key="8">
    <source>
        <dbReference type="RuleBase" id="RU363041"/>
    </source>
</evidence>
<evidence type="ECO:0000313" key="10">
    <source>
        <dbReference type="Proteomes" id="UP000646579"/>
    </source>
</evidence>
<feature type="transmembrane region" description="Helical" evidence="8">
    <location>
        <begin position="95"/>
        <end position="112"/>
    </location>
</feature>
<organism evidence="9 10">
    <name type="scientific">Devosia pacifica</name>
    <dbReference type="NCBI Taxonomy" id="1335967"/>
    <lineage>
        <taxon>Bacteria</taxon>
        <taxon>Pseudomonadati</taxon>
        <taxon>Pseudomonadota</taxon>
        <taxon>Alphaproteobacteria</taxon>
        <taxon>Hyphomicrobiales</taxon>
        <taxon>Devosiaceae</taxon>
        <taxon>Devosia</taxon>
    </lineage>
</organism>
<keyword evidence="4 8" id="KW-1003">Cell membrane</keyword>
<evidence type="ECO:0000256" key="3">
    <source>
        <dbReference type="ARBA" id="ARBA00022448"/>
    </source>
</evidence>
<dbReference type="Pfam" id="PF01925">
    <property type="entry name" value="TauE"/>
    <property type="match status" value="1"/>
</dbReference>
<evidence type="ECO:0000256" key="1">
    <source>
        <dbReference type="ARBA" id="ARBA00004651"/>
    </source>
</evidence>
<sequence>MNALLIFALAAAVFGTSTLSGIFGMAGGLVLLWILLLLLPVEAAIAVHGAIQVIANGARAVLAREHIAWKSLATIVCGLALAALVLLAVDYQPNVLVVYFVIGLMPALVWIPKHWLGLDAAKPHHALLCGFLSGGLNLTVGVSGPTTDVFFIRTEMDRRAVIATKAATQVVSHAAKVVFYAGAVASFDAAEWMAIAIAAPFAVAGTRLGAAILHRMSNLQFRFWTRWIVTAIGLVYLVQGILLVV</sequence>
<dbReference type="Proteomes" id="UP000646579">
    <property type="component" value="Unassembled WGS sequence"/>
</dbReference>
<evidence type="ECO:0000256" key="6">
    <source>
        <dbReference type="ARBA" id="ARBA00022989"/>
    </source>
</evidence>
<dbReference type="PANTHER" id="PTHR30269:SF37">
    <property type="entry name" value="MEMBRANE TRANSPORTER PROTEIN"/>
    <property type="match status" value="1"/>
</dbReference>
<keyword evidence="5 8" id="KW-0812">Transmembrane</keyword>
<dbReference type="RefSeq" id="WP_189426558.1">
    <property type="nucleotide sequence ID" value="NZ_BMZE01000003.1"/>
</dbReference>
<dbReference type="InterPro" id="IPR002781">
    <property type="entry name" value="TM_pro_TauE-like"/>
</dbReference>
<accession>A0A918SB79</accession>
<evidence type="ECO:0000313" key="9">
    <source>
        <dbReference type="EMBL" id="GHA32165.1"/>
    </source>
</evidence>
<comment type="subcellular location">
    <subcellularLocation>
        <location evidence="1 8">Cell membrane</location>
        <topology evidence="1 8">Multi-pass membrane protein</topology>
    </subcellularLocation>
</comment>
<keyword evidence="7 8" id="KW-0472">Membrane</keyword>
<reference evidence="9" key="2">
    <citation type="submission" date="2020-09" db="EMBL/GenBank/DDBJ databases">
        <authorList>
            <person name="Sun Q."/>
            <person name="Kim S."/>
        </authorList>
    </citation>
    <scope>NUCLEOTIDE SEQUENCE</scope>
    <source>
        <strain evidence="9">KCTC 32437</strain>
    </source>
</reference>
<dbReference type="EMBL" id="BMZE01000003">
    <property type="protein sequence ID" value="GHA32165.1"/>
    <property type="molecule type" value="Genomic_DNA"/>
</dbReference>
<dbReference type="AlphaFoldDB" id="A0A918SB79"/>
<evidence type="ECO:0000256" key="7">
    <source>
        <dbReference type="ARBA" id="ARBA00023136"/>
    </source>
</evidence>
<feature type="transmembrane region" description="Helical" evidence="8">
    <location>
        <begin position="30"/>
        <end position="55"/>
    </location>
</feature>
<protein>
    <recommendedName>
        <fullName evidence="8">Probable membrane transporter protein</fullName>
    </recommendedName>
</protein>
<comment type="similarity">
    <text evidence="2 8">Belongs to the 4-toluene sulfonate uptake permease (TSUP) (TC 2.A.102) family.</text>
</comment>
<keyword evidence="3" id="KW-0813">Transport</keyword>
<keyword evidence="10" id="KW-1185">Reference proteome</keyword>
<dbReference type="InterPro" id="IPR052017">
    <property type="entry name" value="TSUP"/>
</dbReference>
<evidence type="ECO:0000256" key="2">
    <source>
        <dbReference type="ARBA" id="ARBA00009142"/>
    </source>
</evidence>
<gene>
    <name evidence="9" type="ORF">GCM10007989_30290</name>
</gene>
<comment type="caution">
    <text evidence="9">The sequence shown here is derived from an EMBL/GenBank/DDBJ whole genome shotgun (WGS) entry which is preliminary data.</text>
</comment>
<proteinExistence type="inferred from homology"/>
<feature type="transmembrane region" description="Helical" evidence="8">
    <location>
        <begin position="192"/>
        <end position="213"/>
    </location>
</feature>
<evidence type="ECO:0000256" key="5">
    <source>
        <dbReference type="ARBA" id="ARBA00022692"/>
    </source>
</evidence>
<dbReference type="GO" id="GO:0005886">
    <property type="term" value="C:plasma membrane"/>
    <property type="evidence" value="ECO:0007669"/>
    <property type="project" value="UniProtKB-SubCell"/>
</dbReference>
<dbReference type="PANTHER" id="PTHR30269">
    <property type="entry name" value="TRANSMEMBRANE PROTEIN YFCA"/>
    <property type="match status" value="1"/>
</dbReference>
<keyword evidence="6 8" id="KW-1133">Transmembrane helix</keyword>
<feature type="transmembrane region" description="Helical" evidence="8">
    <location>
        <begin position="67"/>
        <end position="89"/>
    </location>
</feature>
<evidence type="ECO:0000256" key="4">
    <source>
        <dbReference type="ARBA" id="ARBA00022475"/>
    </source>
</evidence>